<evidence type="ECO:0000256" key="8">
    <source>
        <dbReference type="SAM" id="Phobius"/>
    </source>
</evidence>
<evidence type="ECO:0000313" key="10">
    <source>
        <dbReference type="Proteomes" id="UP000729402"/>
    </source>
</evidence>
<name>A0A8J5WWZ3_ZIZPA</name>
<sequence length="457" mass="49207">MPRLRASSSQRWRWQSTRRSSTYGSGIWEERWGRVRVRGRPAGTMMRQLPIALLREAWSTACPLHLQSARVSSFALLVLAREGRRTQRSPERAPPEERGQDGGGFSVSASASASSGTEFEAKITPIVIISCIMAATGGLMFGYDVGISGPAALYLVALPLAGLTATFFASYTPPASAAASPCSSPFFLSSSASSQRRRTEPHHAIIGRILLGCGVGFANQAVPLFLSEIAPTGSARLNILFQLNPDRARRLEDGNGGAEEDQGHRQRGAGIHEIVAASRVAQEVKHPFRNLLQRRNRPHWSSPCCSDIPASDVSLYSRDHRRRHLLATLVSVLLGGQGGAADAAAEAGVADVLSQWPSPWCWHQVTDRSDTSAMAGPSWWSSWSASTSPPSPGHGAPSPALPSETFPLETRSAGQSITVCVNLLFTFVIAQAFLSALPPQIDKNEYGAIRFGRLNCM</sequence>
<feature type="transmembrane region" description="Helical" evidence="8">
    <location>
        <begin position="151"/>
        <end position="171"/>
    </location>
</feature>
<keyword evidence="10" id="KW-1185">Reference proteome</keyword>
<feature type="compositionally biased region" description="Low complexity" evidence="7">
    <location>
        <begin position="383"/>
        <end position="403"/>
    </location>
</feature>
<protein>
    <recommendedName>
        <fullName evidence="11">Major facilitator superfamily (MFS) profile domain-containing protein</fullName>
    </recommendedName>
</protein>
<evidence type="ECO:0000256" key="3">
    <source>
        <dbReference type="ARBA" id="ARBA00022448"/>
    </source>
</evidence>
<dbReference type="InterPro" id="IPR005828">
    <property type="entry name" value="MFS_sugar_transport-like"/>
</dbReference>
<organism evidence="9 10">
    <name type="scientific">Zizania palustris</name>
    <name type="common">Northern wild rice</name>
    <dbReference type="NCBI Taxonomy" id="103762"/>
    <lineage>
        <taxon>Eukaryota</taxon>
        <taxon>Viridiplantae</taxon>
        <taxon>Streptophyta</taxon>
        <taxon>Embryophyta</taxon>
        <taxon>Tracheophyta</taxon>
        <taxon>Spermatophyta</taxon>
        <taxon>Magnoliopsida</taxon>
        <taxon>Liliopsida</taxon>
        <taxon>Poales</taxon>
        <taxon>Poaceae</taxon>
        <taxon>BOP clade</taxon>
        <taxon>Oryzoideae</taxon>
        <taxon>Oryzeae</taxon>
        <taxon>Zizaniinae</taxon>
        <taxon>Zizania</taxon>
    </lineage>
</organism>
<evidence type="ECO:0000256" key="6">
    <source>
        <dbReference type="ARBA" id="ARBA00023136"/>
    </source>
</evidence>
<keyword evidence="6 8" id="KW-0472">Membrane</keyword>
<dbReference type="InterPro" id="IPR045262">
    <property type="entry name" value="STP/PLT_plant"/>
</dbReference>
<feature type="transmembrane region" description="Helical" evidence="8">
    <location>
        <begin position="205"/>
        <end position="226"/>
    </location>
</feature>
<feature type="compositionally biased region" description="Basic and acidic residues" evidence="7">
    <location>
        <begin position="85"/>
        <end position="100"/>
    </location>
</feature>
<dbReference type="Pfam" id="PF00083">
    <property type="entry name" value="Sugar_tr"/>
    <property type="match status" value="1"/>
</dbReference>
<proteinExistence type="inferred from homology"/>
<comment type="subcellular location">
    <subcellularLocation>
        <location evidence="1">Membrane</location>
    </subcellularLocation>
</comment>
<keyword evidence="4 8" id="KW-0812">Transmembrane</keyword>
<evidence type="ECO:0000256" key="2">
    <source>
        <dbReference type="ARBA" id="ARBA00010992"/>
    </source>
</evidence>
<feature type="region of interest" description="Disordered" evidence="7">
    <location>
        <begin position="85"/>
        <end position="111"/>
    </location>
</feature>
<reference evidence="9" key="2">
    <citation type="submission" date="2021-02" db="EMBL/GenBank/DDBJ databases">
        <authorList>
            <person name="Kimball J.A."/>
            <person name="Haas M.W."/>
            <person name="Macchietto M."/>
            <person name="Kono T."/>
            <person name="Duquette J."/>
            <person name="Shao M."/>
        </authorList>
    </citation>
    <scope>NUCLEOTIDE SEQUENCE</scope>
    <source>
        <tissue evidence="9">Fresh leaf tissue</tissue>
    </source>
</reference>
<accession>A0A8J5WWZ3</accession>
<gene>
    <name evidence="9" type="ORF">GUJ93_ZPchr0013g34779</name>
</gene>
<evidence type="ECO:0008006" key="11">
    <source>
        <dbReference type="Google" id="ProtNLM"/>
    </source>
</evidence>
<dbReference type="GO" id="GO:0016020">
    <property type="term" value="C:membrane"/>
    <property type="evidence" value="ECO:0007669"/>
    <property type="project" value="UniProtKB-SubCell"/>
</dbReference>
<reference evidence="9" key="1">
    <citation type="journal article" date="2021" name="bioRxiv">
        <title>Whole Genome Assembly and Annotation of Northern Wild Rice, Zizania palustris L., Supports a Whole Genome Duplication in the Zizania Genus.</title>
        <authorList>
            <person name="Haas M."/>
            <person name="Kono T."/>
            <person name="Macchietto M."/>
            <person name="Millas R."/>
            <person name="McGilp L."/>
            <person name="Shao M."/>
            <person name="Duquette J."/>
            <person name="Hirsch C.N."/>
            <person name="Kimball J."/>
        </authorList>
    </citation>
    <scope>NUCLEOTIDE SEQUENCE</scope>
    <source>
        <tissue evidence="9">Fresh leaf tissue</tissue>
    </source>
</reference>
<dbReference type="PANTHER" id="PTHR23500">
    <property type="entry name" value="SOLUTE CARRIER FAMILY 2, FACILITATED GLUCOSE TRANSPORTER"/>
    <property type="match status" value="1"/>
</dbReference>
<dbReference type="PANTHER" id="PTHR23500:SF357">
    <property type="entry name" value="IP12678P"/>
    <property type="match status" value="1"/>
</dbReference>
<dbReference type="EMBL" id="JAAALK010000079">
    <property type="protein sequence ID" value="KAG8096984.1"/>
    <property type="molecule type" value="Genomic_DNA"/>
</dbReference>
<feature type="transmembrane region" description="Helical" evidence="8">
    <location>
        <begin position="123"/>
        <end position="145"/>
    </location>
</feature>
<evidence type="ECO:0000256" key="4">
    <source>
        <dbReference type="ARBA" id="ARBA00022692"/>
    </source>
</evidence>
<comment type="similarity">
    <text evidence="2">Belongs to the major facilitator superfamily. Sugar transporter (TC 2.A.1.1) family.</text>
</comment>
<feature type="region of interest" description="Disordered" evidence="7">
    <location>
        <begin position="383"/>
        <end position="405"/>
    </location>
</feature>
<evidence type="ECO:0000256" key="7">
    <source>
        <dbReference type="SAM" id="MobiDB-lite"/>
    </source>
</evidence>
<keyword evidence="5 8" id="KW-1133">Transmembrane helix</keyword>
<evidence type="ECO:0000313" key="9">
    <source>
        <dbReference type="EMBL" id="KAG8096984.1"/>
    </source>
</evidence>
<evidence type="ECO:0000256" key="5">
    <source>
        <dbReference type="ARBA" id="ARBA00022989"/>
    </source>
</evidence>
<evidence type="ECO:0000256" key="1">
    <source>
        <dbReference type="ARBA" id="ARBA00004370"/>
    </source>
</evidence>
<dbReference type="AlphaFoldDB" id="A0A8J5WWZ3"/>
<dbReference type="GO" id="GO:0015144">
    <property type="term" value="F:carbohydrate transmembrane transporter activity"/>
    <property type="evidence" value="ECO:0007669"/>
    <property type="project" value="InterPro"/>
</dbReference>
<dbReference type="Proteomes" id="UP000729402">
    <property type="component" value="Unassembled WGS sequence"/>
</dbReference>
<comment type="caution">
    <text evidence="9">The sequence shown here is derived from an EMBL/GenBank/DDBJ whole genome shotgun (WGS) entry which is preliminary data.</text>
</comment>
<keyword evidence="3" id="KW-0813">Transport</keyword>